<evidence type="ECO:0000313" key="2">
    <source>
        <dbReference type="Proteomes" id="UP000588158"/>
    </source>
</evidence>
<name>A0A841ADV7_9MICO</name>
<organism evidence="1 2">
    <name type="scientific">Brachybacterium aquaticum</name>
    <dbReference type="NCBI Taxonomy" id="1432564"/>
    <lineage>
        <taxon>Bacteria</taxon>
        <taxon>Bacillati</taxon>
        <taxon>Actinomycetota</taxon>
        <taxon>Actinomycetes</taxon>
        <taxon>Micrococcales</taxon>
        <taxon>Dermabacteraceae</taxon>
        <taxon>Brachybacterium</taxon>
    </lineage>
</organism>
<keyword evidence="2" id="KW-1185">Reference proteome</keyword>
<accession>A0A841ADV7</accession>
<dbReference type="RefSeq" id="WP_184325485.1">
    <property type="nucleotide sequence ID" value="NZ_JACHLZ010000001.1"/>
</dbReference>
<sequence length="431" mass="47111">MARSYATVGQMLTYAVERSAAVPLLESGAEASVRAEGILRHMLEFVLMAPRSRSAFLRTVARTDRTTGSIVAAPRLRRTSPDLVAEILPTSAAADDGARLGITVSTEGDLSLPHLEKMRRALGDSPHHLLVAICRRSDIPEGPVTPPEGVVVTSWGRLGGRMVKADPGHAELWETIGEIGENSGRPIVQFPVDPKRLLTKGKVAREFRAHLDVLHRASRTLLGTSPHFSTRRGQTDAHLQAGVGLHRTGLEFGEVEHGTPVHFLRTGQEPRPVGIGMPGTDEEQQAAQERLDALARRTAWRTDEGALPAPGELIGAAASPEMEGARLLLWAVLNPMLLRDRGFDLAPARRQPALTATTMGLRLLSRAEDDEAAYRIWVGGEREWQHLIPKVTREATEARAEETYAVAPRKNQSTADFVWEVHRALRSLTIV</sequence>
<dbReference type="EMBL" id="JACHLZ010000001">
    <property type="protein sequence ID" value="MBB5832113.1"/>
    <property type="molecule type" value="Genomic_DNA"/>
</dbReference>
<evidence type="ECO:0000313" key="1">
    <source>
        <dbReference type="EMBL" id="MBB5832113.1"/>
    </source>
</evidence>
<gene>
    <name evidence="1" type="ORF">HNR70_001926</name>
</gene>
<protein>
    <submittedName>
        <fullName evidence="1">Uncharacterized protein</fullName>
    </submittedName>
</protein>
<proteinExistence type="predicted"/>
<reference evidence="1 2" key="1">
    <citation type="submission" date="2020-08" db="EMBL/GenBank/DDBJ databases">
        <title>Sequencing the genomes of 1000 actinobacteria strains.</title>
        <authorList>
            <person name="Klenk H.-P."/>
        </authorList>
    </citation>
    <scope>NUCLEOTIDE SEQUENCE [LARGE SCALE GENOMIC DNA]</scope>
    <source>
        <strain evidence="1 2">DSM 28796</strain>
    </source>
</reference>
<dbReference type="AlphaFoldDB" id="A0A841ADV7"/>
<dbReference type="Proteomes" id="UP000588158">
    <property type="component" value="Unassembled WGS sequence"/>
</dbReference>
<comment type="caution">
    <text evidence="1">The sequence shown here is derived from an EMBL/GenBank/DDBJ whole genome shotgun (WGS) entry which is preliminary data.</text>
</comment>